<evidence type="ECO:0000256" key="7">
    <source>
        <dbReference type="ARBA" id="ARBA00023136"/>
    </source>
</evidence>
<dbReference type="HAMAP" id="MF_01043">
    <property type="entry name" value="PlsY"/>
    <property type="match status" value="1"/>
</dbReference>
<evidence type="ECO:0000256" key="8">
    <source>
        <dbReference type="ARBA" id="ARBA00023209"/>
    </source>
</evidence>
<dbReference type="Proteomes" id="UP000177309">
    <property type="component" value="Unassembled WGS sequence"/>
</dbReference>
<comment type="function">
    <text evidence="10">Catalyzes the transfer of an acyl group from acyl-phosphate (acyl-PO(4)) to glycerol-3-phosphate (G3P) to form lysophosphatidic acid (LPA). This enzyme utilizes acyl-phosphate as fatty acyl donor, but not acyl-CoA or acyl-ACP.</text>
</comment>
<dbReference type="EC" id="2.3.1.275" evidence="10"/>
<dbReference type="UniPathway" id="UPA00085"/>
<comment type="subcellular location">
    <subcellularLocation>
        <location evidence="10">Cell membrane</location>
        <topology evidence="10">Multi-pass membrane protein</topology>
    </subcellularLocation>
</comment>
<reference evidence="11 12" key="1">
    <citation type="journal article" date="2016" name="Nat. Commun.">
        <title>Thousands of microbial genomes shed light on interconnected biogeochemical processes in an aquifer system.</title>
        <authorList>
            <person name="Anantharaman K."/>
            <person name="Brown C.T."/>
            <person name="Hug L.A."/>
            <person name="Sharon I."/>
            <person name="Castelle C.J."/>
            <person name="Probst A.J."/>
            <person name="Thomas B.C."/>
            <person name="Singh A."/>
            <person name="Wilkins M.J."/>
            <person name="Karaoz U."/>
            <person name="Brodie E.L."/>
            <person name="Williams K.H."/>
            <person name="Hubbard S.S."/>
            <person name="Banfield J.F."/>
        </authorList>
    </citation>
    <scope>NUCLEOTIDE SEQUENCE [LARGE SCALE GENOMIC DNA]</scope>
</reference>
<keyword evidence="11" id="KW-0012">Acyltransferase</keyword>
<dbReference type="InterPro" id="IPR003811">
    <property type="entry name" value="G3P_acylTferase_PlsY"/>
</dbReference>
<dbReference type="GO" id="GO:0008654">
    <property type="term" value="P:phospholipid biosynthetic process"/>
    <property type="evidence" value="ECO:0007669"/>
    <property type="project" value="UniProtKB-UniRule"/>
</dbReference>
<keyword evidence="1 10" id="KW-1003">Cell membrane</keyword>
<dbReference type="GO" id="GO:0043772">
    <property type="term" value="F:acyl-phosphate glycerol-3-phosphate acyltransferase activity"/>
    <property type="evidence" value="ECO:0007669"/>
    <property type="project" value="UniProtKB-UniRule"/>
</dbReference>
<dbReference type="SMART" id="SM01207">
    <property type="entry name" value="G3P_acyltransf"/>
    <property type="match status" value="1"/>
</dbReference>
<evidence type="ECO:0000256" key="9">
    <source>
        <dbReference type="ARBA" id="ARBA00023264"/>
    </source>
</evidence>
<keyword evidence="3 10" id="KW-0808">Transferase</keyword>
<proteinExistence type="inferred from homology"/>
<evidence type="ECO:0000256" key="1">
    <source>
        <dbReference type="ARBA" id="ARBA00022475"/>
    </source>
</evidence>
<evidence type="ECO:0000256" key="6">
    <source>
        <dbReference type="ARBA" id="ARBA00023098"/>
    </source>
</evidence>
<feature type="transmembrane region" description="Helical" evidence="10">
    <location>
        <begin position="77"/>
        <end position="97"/>
    </location>
</feature>
<keyword evidence="2 10" id="KW-0444">Lipid biosynthesis</keyword>
<evidence type="ECO:0000256" key="10">
    <source>
        <dbReference type="HAMAP-Rule" id="MF_01043"/>
    </source>
</evidence>
<evidence type="ECO:0000256" key="5">
    <source>
        <dbReference type="ARBA" id="ARBA00022989"/>
    </source>
</evidence>
<protein>
    <recommendedName>
        <fullName evidence="10">Glycerol-3-phosphate acyltransferase</fullName>
    </recommendedName>
    <alternativeName>
        <fullName evidence="10">Acyl-PO4 G3P acyltransferase</fullName>
    </alternativeName>
    <alternativeName>
        <fullName evidence="10">Acyl-phosphate--glycerol-3-phosphate acyltransferase</fullName>
    </alternativeName>
    <alternativeName>
        <fullName evidence="10">G3P acyltransferase</fullName>
        <shortName evidence="10">GPAT</shortName>
        <ecNumber evidence="10">2.3.1.275</ecNumber>
    </alternativeName>
    <alternativeName>
        <fullName evidence="10">Lysophosphatidic acid synthase</fullName>
        <shortName evidence="10">LPA synthase</shortName>
    </alternativeName>
</protein>
<sequence length="201" mass="21868">MNIFLSIFLSYLLGSIPFSHIFPKLKGKDVSKAGTKNIGATNALVVAGPVIGFLSWLGDVGKGFLVVYLAQRFFLPYWAVTCCALAAIIGHDFSIFLKFKGGKGIATTGGALIAFDPVLALIVTLFWAMLILIWRYFIPATIIILGFLPLALVILGKSSAFVSFALGAFVLALYTHREDLKRFLSGQELKTSDAVNKFIKK</sequence>
<evidence type="ECO:0000313" key="12">
    <source>
        <dbReference type="Proteomes" id="UP000177309"/>
    </source>
</evidence>
<dbReference type="EMBL" id="MEUI01000011">
    <property type="protein sequence ID" value="OGC34974.1"/>
    <property type="molecule type" value="Genomic_DNA"/>
</dbReference>
<dbReference type="GO" id="GO:0005886">
    <property type="term" value="C:plasma membrane"/>
    <property type="evidence" value="ECO:0007669"/>
    <property type="project" value="UniProtKB-SubCell"/>
</dbReference>
<comment type="subunit">
    <text evidence="10">Probably interacts with PlsX.</text>
</comment>
<name>A0A1F4TQG5_UNCSA</name>
<keyword evidence="7 10" id="KW-0472">Membrane</keyword>
<keyword evidence="8 10" id="KW-0594">Phospholipid biosynthesis</keyword>
<evidence type="ECO:0000313" key="11">
    <source>
        <dbReference type="EMBL" id="OGC34974.1"/>
    </source>
</evidence>
<dbReference type="PANTHER" id="PTHR30309">
    <property type="entry name" value="INNER MEMBRANE PROTEIN YGIH"/>
    <property type="match status" value="1"/>
</dbReference>
<feature type="transmembrane region" description="Helical" evidence="10">
    <location>
        <begin position="6"/>
        <end position="25"/>
    </location>
</feature>
<keyword evidence="5 10" id="KW-1133">Transmembrane helix</keyword>
<feature type="transmembrane region" description="Helical" evidence="10">
    <location>
        <begin position="143"/>
        <end position="174"/>
    </location>
</feature>
<organism evidence="11 12">
    <name type="scientific">candidate division WOR-1 bacterium RIFOXYC2_FULL_41_25</name>
    <dbReference type="NCBI Taxonomy" id="1802586"/>
    <lineage>
        <taxon>Bacteria</taxon>
        <taxon>Bacillati</taxon>
        <taxon>Saganbacteria</taxon>
    </lineage>
</organism>
<dbReference type="AlphaFoldDB" id="A0A1F4TQG5"/>
<comment type="catalytic activity">
    <reaction evidence="10">
        <text>an acyl phosphate + sn-glycerol 3-phosphate = a 1-acyl-sn-glycero-3-phosphate + phosphate</text>
        <dbReference type="Rhea" id="RHEA:34075"/>
        <dbReference type="ChEBI" id="CHEBI:43474"/>
        <dbReference type="ChEBI" id="CHEBI:57597"/>
        <dbReference type="ChEBI" id="CHEBI:57970"/>
        <dbReference type="ChEBI" id="CHEBI:59918"/>
        <dbReference type="EC" id="2.3.1.275"/>
    </reaction>
</comment>
<dbReference type="PANTHER" id="PTHR30309:SF0">
    <property type="entry name" value="GLYCEROL-3-PHOSPHATE ACYLTRANSFERASE-RELATED"/>
    <property type="match status" value="1"/>
</dbReference>
<keyword evidence="6 10" id="KW-0443">Lipid metabolism</keyword>
<dbReference type="Pfam" id="PF02660">
    <property type="entry name" value="G3P_acyltransf"/>
    <property type="match status" value="1"/>
</dbReference>
<gene>
    <name evidence="10" type="primary">plsY</name>
    <name evidence="11" type="ORF">A2462_05205</name>
</gene>
<accession>A0A1F4TQG5</accession>
<comment type="pathway">
    <text evidence="10">Lipid metabolism; phospholipid metabolism.</text>
</comment>
<evidence type="ECO:0000256" key="4">
    <source>
        <dbReference type="ARBA" id="ARBA00022692"/>
    </source>
</evidence>
<evidence type="ECO:0000256" key="3">
    <source>
        <dbReference type="ARBA" id="ARBA00022679"/>
    </source>
</evidence>
<comment type="caution">
    <text evidence="11">The sequence shown here is derived from an EMBL/GenBank/DDBJ whole genome shotgun (WGS) entry which is preliminary data.</text>
</comment>
<dbReference type="NCBIfam" id="TIGR00023">
    <property type="entry name" value="glycerol-3-phosphate 1-O-acyltransferase PlsY"/>
    <property type="match status" value="1"/>
</dbReference>
<keyword evidence="4 10" id="KW-0812">Transmembrane</keyword>
<evidence type="ECO:0000256" key="2">
    <source>
        <dbReference type="ARBA" id="ARBA00022516"/>
    </source>
</evidence>
<feature type="transmembrane region" description="Helical" evidence="10">
    <location>
        <begin position="37"/>
        <end position="57"/>
    </location>
</feature>
<comment type="similarity">
    <text evidence="10">Belongs to the PlsY family.</text>
</comment>
<keyword evidence="9 10" id="KW-1208">Phospholipid metabolism</keyword>